<evidence type="ECO:0000313" key="2">
    <source>
        <dbReference type="Proteomes" id="UP000001203"/>
    </source>
</evidence>
<evidence type="ECO:0000313" key="1">
    <source>
        <dbReference type="EMBL" id="ACB50439.1"/>
    </source>
</evidence>
<protein>
    <submittedName>
        <fullName evidence="1">Uncharacterized protein</fullName>
    </submittedName>
</protein>
<sequence length="171" mass="19604">MLQLLSTSFVLISLSFYEQSLNHSSMTRYQPVENNKILAQNRENNQQFNQLKQELEKAGFEVILALPPKRGAYGLLQVTTKKIWINPVVFDLHIALPTIIHESVHASQLCAGKGEITALGLTLEPINQARPFFQGYRDIHRKDLEREAYTVQTQPNRFELALSLLREKCQL</sequence>
<dbReference type="Proteomes" id="UP000001203">
    <property type="component" value="Chromosome circular"/>
</dbReference>
<dbReference type="OrthoDB" id="486126at2"/>
<dbReference type="eggNOG" id="ENOG5032W26">
    <property type="taxonomic scope" value="Bacteria"/>
</dbReference>
<dbReference type="AlphaFoldDB" id="B1WTX3"/>
<dbReference type="HOGENOM" id="CLU_133139_0_0_3"/>
<name>B1WTX3_CROS5</name>
<dbReference type="STRING" id="43989.cce_1089"/>
<proteinExistence type="predicted"/>
<dbReference type="EMBL" id="CP000806">
    <property type="protein sequence ID" value="ACB50439.1"/>
    <property type="molecule type" value="Genomic_DNA"/>
</dbReference>
<dbReference type="KEGG" id="cyt:cce_1089"/>
<accession>B1WTX3</accession>
<gene>
    <name evidence="1" type="ordered locus">cce_1089</name>
</gene>
<organism evidence="1 2">
    <name type="scientific">Crocosphaera subtropica (strain ATCC 51142 / BH68)</name>
    <name type="common">Cyanothece sp. (strain ATCC 51142)</name>
    <dbReference type="NCBI Taxonomy" id="43989"/>
    <lineage>
        <taxon>Bacteria</taxon>
        <taxon>Bacillati</taxon>
        <taxon>Cyanobacteriota</taxon>
        <taxon>Cyanophyceae</taxon>
        <taxon>Oscillatoriophycideae</taxon>
        <taxon>Chroococcales</taxon>
        <taxon>Aphanothecaceae</taxon>
        <taxon>Crocosphaera</taxon>
        <taxon>Crocosphaera subtropica</taxon>
    </lineage>
</organism>
<keyword evidence="2" id="KW-1185">Reference proteome</keyword>
<reference evidence="1 2" key="1">
    <citation type="journal article" date="2008" name="Proc. Natl. Acad. Sci. U.S.A.">
        <title>The genome of Cyanothece 51142, a unicellular diazotrophic cyanobacterium important in the marine nitrogen cycle.</title>
        <authorList>
            <person name="Welsh E.A."/>
            <person name="Liberton M."/>
            <person name="Stoeckel J."/>
            <person name="Loh T."/>
            <person name="Elvitigala T."/>
            <person name="Wang C."/>
            <person name="Wollam A."/>
            <person name="Fulton R.S."/>
            <person name="Clifton S.W."/>
            <person name="Jacobs J.M."/>
            <person name="Aurora R."/>
            <person name="Ghosh B.K."/>
            <person name="Sherman L.A."/>
            <person name="Smith R.D."/>
            <person name="Wilson R.K."/>
            <person name="Pakrasi H.B."/>
        </authorList>
    </citation>
    <scope>NUCLEOTIDE SEQUENCE [LARGE SCALE GENOMIC DNA]</scope>
    <source>
        <strain evidence="2">ATCC 51142 / BH68</strain>
    </source>
</reference>